<dbReference type="Proteomes" id="UP000186817">
    <property type="component" value="Unassembled WGS sequence"/>
</dbReference>
<feature type="transmembrane region" description="Helical" evidence="2">
    <location>
        <begin position="342"/>
        <end position="365"/>
    </location>
</feature>
<keyword evidence="4" id="KW-1185">Reference proteome</keyword>
<protein>
    <submittedName>
        <fullName evidence="3">Uncharacterized protein</fullName>
    </submittedName>
</protein>
<feature type="transmembrane region" description="Helical" evidence="2">
    <location>
        <begin position="314"/>
        <end position="335"/>
    </location>
</feature>
<comment type="caution">
    <text evidence="3">The sequence shown here is derived from an EMBL/GenBank/DDBJ whole genome shotgun (WGS) entry which is preliminary data.</text>
</comment>
<accession>A0A1Q9CZQ7</accession>
<dbReference type="EMBL" id="LSRX01000817">
    <property type="protein sequence ID" value="OLP88398.1"/>
    <property type="molecule type" value="Genomic_DNA"/>
</dbReference>
<keyword evidence="2" id="KW-0812">Transmembrane</keyword>
<evidence type="ECO:0000313" key="3">
    <source>
        <dbReference type="EMBL" id="OLP88398.1"/>
    </source>
</evidence>
<keyword evidence="2" id="KW-1133">Transmembrane helix</keyword>
<evidence type="ECO:0000256" key="1">
    <source>
        <dbReference type="SAM" id="MobiDB-lite"/>
    </source>
</evidence>
<feature type="transmembrane region" description="Helical" evidence="2">
    <location>
        <begin position="562"/>
        <end position="595"/>
    </location>
</feature>
<proteinExistence type="predicted"/>
<dbReference type="AlphaFoldDB" id="A0A1Q9CZQ7"/>
<keyword evidence="2" id="KW-0472">Membrane</keyword>
<dbReference type="OrthoDB" id="10651012at2759"/>
<feature type="transmembrane region" description="Helical" evidence="2">
    <location>
        <begin position="176"/>
        <end position="201"/>
    </location>
</feature>
<evidence type="ECO:0000256" key="2">
    <source>
        <dbReference type="SAM" id="Phobius"/>
    </source>
</evidence>
<gene>
    <name evidence="3" type="ORF">AK812_SmicGene30290</name>
</gene>
<feature type="transmembrane region" description="Helical" evidence="2">
    <location>
        <begin position="371"/>
        <end position="389"/>
    </location>
</feature>
<sequence length="619" mass="68031">MNGGIPTIQDDDDQFADFASVEAGSPPTVSQPSAPGAKDEEEEEDEKRAWPALWNEVAKLATAGLAMSLEDEAAAVEQAPGSDDWIRAAVHMPEEALLKSPGRAVHPIWGLRRCRPELGDSRSWELKLPFSRSLGSTVREGFFAALGKHLQLPSSKPEAMADVDFGFFEGQNAAPVMILLMMLLMMMIVRMVVVAVDVVVVVEMMTIMMAMAMMMMLMMMVVIMMIVMKQKMLMVGSTVFNLRYVFSPICRVKAAENMLLLTMLEMALAGVSAVPAQALGQAAPVQSVGAEEAMADVDFGFFEVPAAATQGQNAAPVMILLMMMMMMMMIVRMVVVAVDVVVVVEMVTIMMAMAMMMMLMIMMMMMMMMMMIRKMMVVMMMVMIMMIVMKQKMLMVGSSGFNLRYVFSPICRVKAAENMLSLRIQLDIHTGNLKVCYASVMFEKIPVSMSRCPDVQCEGDDVQLSLDADVLSQALSSVGLQNTAATSTVTMTPDIALTADVGVAQVKKKKKGMTQKVKSFLSGLPDLKHLYSKSVVECCWQLSDRYSSRNVSKHLEDCFGSFIVITITSTVLITVTITAIVSTMAIITFFIAVIITMRYDGVWLFSAATSGCSLLLRSR</sequence>
<evidence type="ECO:0000313" key="4">
    <source>
        <dbReference type="Proteomes" id="UP000186817"/>
    </source>
</evidence>
<feature type="transmembrane region" description="Helical" evidence="2">
    <location>
        <begin position="207"/>
        <end position="227"/>
    </location>
</feature>
<reference evidence="3 4" key="1">
    <citation type="submission" date="2016-02" db="EMBL/GenBank/DDBJ databases">
        <title>Genome analysis of coral dinoflagellate symbionts highlights evolutionary adaptations to a symbiotic lifestyle.</title>
        <authorList>
            <person name="Aranda M."/>
            <person name="Li Y."/>
            <person name="Liew Y.J."/>
            <person name="Baumgarten S."/>
            <person name="Simakov O."/>
            <person name="Wilson M."/>
            <person name="Piel J."/>
            <person name="Ashoor H."/>
            <person name="Bougouffa S."/>
            <person name="Bajic V.B."/>
            <person name="Ryu T."/>
            <person name="Ravasi T."/>
            <person name="Bayer T."/>
            <person name="Micklem G."/>
            <person name="Kim H."/>
            <person name="Bhak J."/>
            <person name="Lajeunesse T.C."/>
            <person name="Voolstra C.R."/>
        </authorList>
    </citation>
    <scope>NUCLEOTIDE SEQUENCE [LARGE SCALE GENOMIC DNA]</scope>
    <source>
        <strain evidence="3 4">CCMP2467</strain>
    </source>
</reference>
<organism evidence="3 4">
    <name type="scientific">Symbiodinium microadriaticum</name>
    <name type="common">Dinoflagellate</name>
    <name type="synonym">Zooxanthella microadriatica</name>
    <dbReference type="NCBI Taxonomy" id="2951"/>
    <lineage>
        <taxon>Eukaryota</taxon>
        <taxon>Sar</taxon>
        <taxon>Alveolata</taxon>
        <taxon>Dinophyceae</taxon>
        <taxon>Suessiales</taxon>
        <taxon>Symbiodiniaceae</taxon>
        <taxon>Symbiodinium</taxon>
    </lineage>
</organism>
<name>A0A1Q9CZQ7_SYMMI</name>
<feature type="region of interest" description="Disordered" evidence="1">
    <location>
        <begin position="1"/>
        <end position="48"/>
    </location>
</feature>